<organism evidence="2 3">
    <name type="scientific">Catenaria anguillulae PL171</name>
    <dbReference type="NCBI Taxonomy" id="765915"/>
    <lineage>
        <taxon>Eukaryota</taxon>
        <taxon>Fungi</taxon>
        <taxon>Fungi incertae sedis</taxon>
        <taxon>Blastocladiomycota</taxon>
        <taxon>Blastocladiomycetes</taxon>
        <taxon>Blastocladiales</taxon>
        <taxon>Catenariaceae</taxon>
        <taxon>Catenaria</taxon>
    </lineage>
</organism>
<comment type="caution">
    <text evidence="2">The sequence shown here is derived from an EMBL/GenBank/DDBJ whole genome shotgun (WGS) entry which is preliminary data.</text>
</comment>
<feature type="region of interest" description="Disordered" evidence="1">
    <location>
        <begin position="165"/>
        <end position="249"/>
    </location>
</feature>
<protein>
    <submittedName>
        <fullName evidence="2">Uncharacterized protein</fullName>
    </submittedName>
</protein>
<name>A0A1Y2H4K5_9FUNG</name>
<evidence type="ECO:0000256" key="1">
    <source>
        <dbReference type="SAM" id="MobiDB-lite"/>
    </source>
</evidence>
<dbReference type="EMBL" id="MCFL01000170">
    <property type="protein sequence ID" value="ORZ29479.1"/>
    <property type="molecule type" value="Genomic_DNA"/>
</dbReference>
<sequence>MHLCNAVSLTRAILEAHDASDQAQPVSANQRQTLFAGIPNPASTVPDVQRQWATESLQLATFAVDNGQATCARYSGQGTNVIVDHHSRMDAVIEDLLGKPSTQAPSSSRKVISREDQIARVRVTVTKALKRANEKQVRLSGNAVVALLPTGSSPQTARRVQFPLAFGPTSGSQTAKATASSDPNSTSASRKRKDTLPQPLADSTSSAPPKRHRANSDSRPDASRSPTSVENGPAQSLSHPDVFPTDRRQITTPPSVVVIPCLYPLPPWDMPSSHLPPQRIPSTPQVQAAAAAGQAKVDSLLALYAKGSRPMPIPRLRYYPSSRVGPPTYLEPPTFLRQQTHAAYLTLAPIPLHLDPLMDAILRFWHHDAFHGALDALKGDADQFVLVKYGPRGLYGHWDMPVTASSEALLPFRDSREWLFARNMYLLGIHLCLPDIPPRSTSGQRM</sequence>
<dbReference type="Proteomes" id="UP000193411">
    <property type="component" value="Unassembled WGS sequence"/>
</dbReference>
<reference evidence="2 3" key="1">
    <citation type="submission" date="2016-07" db="EMBL/GenBank/DDBJ databases">
        <title>Pervasive Adenine N6-methylation of Active Genes in Fungi.</title>
        <authorList>
            <consortium name="DOE Joint Genome Institute"/>
            <person name="Mondo S.J."/>
            <person name="Dannebaum R.O."/>
            <person name="Kuo R.C."/>
            <person name="Labutti K."/>
            <person name="Haridas S."/>
            <person name="Kuo A."/>
            <person name="Salamov A."/>
            <person name="Ahrendt S.R."/>
            <person name="Lipzen A."/>
            <person name="Sullivan W."/>
            <person name="Andreopoulos W.B."/>
            <person name="Clum A."/>
            <person name="Lindquist E."/>
            <person name="Daum C."/>
            <person name="Ramamoorthy G.K."/>
            <person name="Gryganskyi A."/>
            <person name="Culley D."/>
            <person name="Magnuson J.K."/>
            <person name="James T.Y."/>
            <person name="O'Malley M.A."/>
            <person name="Stajich J.E."/>
            <person name="Spatafora J.W."/>
            <person name="Visel A."/>
            <person name="Grigoriev I.V."/>
        </authorList>
    </citation>
    <scope>NUCLEOTIDE SEQUENCE [LARGE SCALE GENOMIC DNA]</scope>
    <source>
        <strain evidence="2 3">PL171</strain>
    </source>
</reference>
<evidence type="ECO:0000313" key="2">
    <source>
        <dbReference type="EMBL" id="ORZ29479.1"/>
    </source>
</evidence>
<accession>A0A1Y2H4K5</accession>
<evidence type="ECO:0000313" key="3">
    <source>
        <dbReference type="Proteomes" id="UP000193411"/>
    </source>
</evidence>
<dbReference type="AlphaFoldDB" id="A0A1Y2H4K5"/>
<proteinExistence type="predicted"/>
<gene>
    <name evidence="2" type="ORF">BCR44DRAFT_1466401</name>
</gene>
<keyword evidence="3" id="KW-1185">Reference proteome</keyword>
<feature type="compositionally biased region" description="Polar residues" evidence="1">
    <location>
        <begin position="169"/>
        <end position="188"/>
    </location>
</feature>
<feature type="compositionally biased region" description="Polar residues" evidence="1">
    <location>
        <begin position="224"/>
        <end position="238"/>
    </location>
</feature>